<comment type="caution">
    <text evidence="7">The sequence shown here is derived from an EMBL/GenBank/DDBJ whole genome shotgun (WGS) entry which is preliminary data.</text>
</comment>
<sequence>MLNKLSIMLKLKLNSALIIFSLLIAGVIIYNILNSLSREYINSLAIAKQNETLNAIYINGLLYNSSSGVVFQNPNSKKAKNTMQNAIKNTQKAANEFKKINNSLYMEFEQKVIDFLLISKTLNKKVIDNHALEKDDMKKSLKAWRNLKFTIIDILKIIKKNSDMAQKNFHNTIKQSIITVIVLMSIFSIIILIFNILLSKSIISPLEILKDAMKKLTDSSNKDIKIEIKTKDETAQIAKYFNEYISKIEKDHLEDTLVINDVNHVVNEIKKGNLSTRVTKTSSSKSVKELVNALNSMLDTLADIIEHASITLNKYKQEDFTQKTSINAQGEIQSLLNGIDSLGESISKMLVESTKRGVELKNSSDDLLKNVDVLNESSIQTATNLEETTAALEQITSNVKNNTQKMNDMTNLARKVSLSTKDGKELALKTSISMDEINEQVNLINNSITVIDQIAFQTNILSLNAAVEAATAGELGKGFAVVAGEVRNLATRSAQAAKEIKALVEHATIKANDGKEISSNMINGYESLNENIEQTLNIIEDVSTSSKEQERGIIQINNVINELDQKTQKNATIASQVQEIAIFSEKLATTIVYETKSKNFIGKNK</sequence>
<gene>
    <name evidence="7" type="ORF">B0F89_11023</name>
</gene>
<keyword evidence="1" id="KW-0145">Chemotaxis</keyword>
<accession>A0AB36ZWP9</accession>
<dbReference type="PROSITE" id="PS50111">
    <property type="entry name" value="CHEMOTAXIS_TRANSDUC_2"/>
    <property type="match status" value="1"/>
</dbReference>
<feature type="domain" description="HAMP" evidence="6">
    <location>
        <begin position="200"/>
        <end position="253"/>
    </location>
</feature>
<evidence type="ECO:0000256" key="2">
    <source>
        <dbReference type="ARBA" id="ARBA00029447"/>
    </source>
</evidence>
<dbReference type="EMBL" id="PTIW01000010">
    <property type="protein sequence ID" value="PPK61378.1"/>
    <property type="molecule type" value="Genomic_DNA"/>
</dbReference>
<dbReference type="Gene3D" id="6.10.340.10">
    <property type="match status" value="2"/>
</dbReference>
<dbReference type="GO" id="GO:0005886">
    <property type="term" value="C:plasma membrane"/>
    <property type="evidence" value="ECO:0007669"/>
    <property type="project" value="TreeGrafter"/>
</dbReference>
<evidence type="ECO:0000313" key="8">
    <source>
        <dbReference type="Proteomes" id="UP000239861"/>
    </source>
</evidence>
<reference evidence="7 8" key="1">
    <citation type="submission" date="2018-02" db="EMBL/GenBank/DDBJ databases">
        <title>Subsurface microbial communities from deep shales in Ohio and West Virginia, USA.</title>
        <authorList>
            <person name="Wrighton K."/>
        </authorList>
    </citation>
    <scope>NUCLEOTIDE SEQUENCE [LARGE SCALE GENOMIC DNA]</scope>
    <source>
        <strain evidence="7 8">MARC-MIP3H16</strain>
    </source>
</reference>
<dbReference type="GO" id="GO:0004888">
    <property type="term" value="F:transmembrane signaling receptor activity"/>
    <property type="evidence" value="ECO:0007669"/>
    <property type="project" value="TreeGrafter"/>
</dbReference>
<comment type="similarity">
    <text evidence="2">Belongs to the methyl-accepting chemotaxis (MCP) protein family.</text>
</comment>
<evidence type="ECO:0000259" key="5">
    <source>
        <dbReference type="PROSITE" id="PS50111"/>
    </source>
</evidence>
<dbReference type="SUPFAM" id="SSF158472">
    <property type="entry name" value="HAMP domain-like"/>
    <property type="match status" value="1"/>
</dbReference>
<dbReference type="SMART" id="SM00304">
    <property type="entry name" value="HAMP"/>
    <property type="match status" value="2"/>
</dbReference>
<dbReference type="GO" id="GO:0006935">
    <property type="term" value="P:chemotaxis"/>
    <property type="evidence" value="ECO:0007669"/>
    <property type="project" value="UniProtKB-KW"/>
</dbReference>
<proteinExistence type="inferred from homology"/>
<feature type="transmembrane region" description="Helical" evidence="4">
    <location>
        <begin position="177"/>
        <end position="198"/>
    </location>
</feature>
<evidence type="ECO:0000256" key="3">
    <source>
        <dbReference type="PROSITE-ProRule" id="PRU00284"/>
    </source>
</evidence>
<dbReference type="Pfam" id="PF00015">
    <property type="entry name" value="MCPsignal"/>
    <property type="match status" value="1"/>
</dbReference>
<organism evidence="7 8">
    <name type="scientific">Malaciobacter marinus</name>
    <dbReference type="NCBI Taxonomy" id="505249"/>
    <lineage>
        <taxon>Bacteria</taxon>
        <taxon>Pseudomonadati</taxon>
        <taxon>Campylobacterota</taxon>
        <taxon>Epsilonproteobacteria</taxon>
        <taxon>Campylobacterales</taxon>
        <taxon>Arcobacteraceae</taxon>
        <taxon>Malaciobacter</taxon>
    </lineage>
</organism>
<dbReference type="Gene3D" id="1.10.287.950">
    <property type="entry name" value="Methyl-accepting chemotaxis protein"/>
    <property type="match status" value="1"/>
</dbReference>
<name>A0AB36ZWP9_9BACT</name>
<dbReference type="Pfam" id="PF00672">
    <property type="entry name" value="HAMP"/>
    <property type="match status" value="2"/>
</dbReference>
<dbReference type="PANTHER" id="PTHR43531:SF11">
    <property type="entry name" value="METHYL-ACCEPTING CHEMOTAXIS PROTEIN 3"/>
    <property type="match status" value="1"/>
</dbReference>
<feature type="domain" description="HAMP" evidence="6">
    <location>
        <begin position="259"/>
        <end position="306"/>
    </location>
</feature>
<protein>
    <submittedName>
        <fullName evidence="7">Methyl-accepting chemotaxis protein</fullName>
    </submittedName>
</protein>
<dbReference type="RefSeq" id="WP_104412132.1">
    <property type="nucleotide sequence ID" value="NZ_PTIW01000010.1"/>
</dbReference>
<dbReference type="PANTHER" id="PTHR43531">
    <property type="entry name" value="PROTEIN ICFG"/>
    <property type="match status" value="1"/>
</dbReference>
<dbReference type="InterPro" id="IPR004089">
    <property type="entry name" value="MCPsignal_dom"/>
</dbReference>
<evidence type="ECO:0000259" key="6">
    <source>
        <dbReference type="PROSITE" id="PS50885"/>
    </source>
</evidence>
<keyword evidence="4" id="KW-0472">Membrane</keyword>
<dbReference type="InterPro" id="IPR003660">
    <property type="entry name" value="HAMP_dom"/>
</dbReference>
<dbReference type="Proteomes" id="UP000239861">
    <property type="component" value="Unassembled WGS sequence"/>
</dbReference>
<evidence type="ECO:0000313" key="7">
    <source>
        <dbReference type="EMBL" id="PPK61378.1"/>
    </source>
</evidence>
<dbReference type="SUPFAM" id="SSF58104">
    <property type="entry name" value="Methyl-accepting chemotaxis protein (MCP) signaling domain"/>
    <property type="match status" value="1"/>
</dbReference>
<keyword evidence="4" id="KW-0812">Transmembrane</keyword>
<evidence type="ECO:0000256" key="4">
    <source>
        <dbReference type="SAM" id="Phobius"/>
    </source>
</evidence>
<dbReference type="SMART" id="SM00283">
    <property type="entry name" value="MA"/>
    <property type="match status" value="1"/>
</dbReference>
<dbReference type="PROSITE" id="PS50885">
    <property type="entry name" value="HAMP"/>
    <property type="match status" value="2"/>
</dbReference>
<evidence type="ECO:0000256" key="1">
    <source>
        <dbReference type="ARBA" id="ARBA00022500"/>
    </source>
</evidence>
<feature type="transmembrane region" description="Helical" evidence="4">
    <location>
        <begin position="15"/>
        <end position="33"/>
    </location>
</feature>
<dbReference type="CDD" id="cd06225">
    <property type="entry name" value="HAMP"/>
    <property type="match status" value="2"/>
</dbReference>
<dbReference type="InterPro" id="IPR051310">
    <property type="entry name" value="MCP_chemotaxis"/>
</dbReference>
<dbReference type="GO" id="GO:0007165">
    <property type="term" value="P:signal transduction"/>
    <property type="evidence" value="ECO:0007669"/>
    <property type="project" value="UniProtKB-KW"/>
</dbReference>
<feature type="domain" description="Methyl-accepting transducer" evidence="5">
    <location>
        <begin position="356"/>
        <end position="578"/>
    </location>
</feature>
<keyword evidence="4" id="KW-1133">Transmembrane helix</keyword>
<dbReference type="AlphaFoldDB" id="A0AB36ZWP9"/>
<keyword evidence="3" id="KW-0807">Transducer</keyword>